<organism evidence="5">
    <name type="scientific">marine sediment metagenome</name>
    <dbReference type="NCBI Taxonomy" id="412755"/>
    <lineage>
        <taxon>unclassified sequences</taxon>
        <taxon>metagenomes</taxon>
        <taxon>ecological metagenomes</taxon>
    </lineage>
</organism>
<dbReference type="InterPro" id="IPR001080">
    <property type="entry name" value="3Fe4S_ferredoxin"/>
</dbReference>
<protein>
    <recommendedName>
        <fullName evidence="4">4Fe-4S ferredoxin-type domain-containing protein</fullName>
    </recommendedName>
</protein>
<evidence type="ECO:0000256" key="2">
    <source>
        <dbReference type="ARBA" id="ARBA00023004"/>
    </source>
</evidence>
<reference evidence="5" key="1">
    <citation type="journal article" date="2014" name="Front. Microbiol.">
        <title>High frequency of phylogenetically diverse reductive dehalogenase-homologous genes in deep subseafloor sedimentary metagenomes.</title>
        <authorList>
            <person name="Kawai M."/>
            <person name="Futagami T."/>
            <person name="Toyoda A."/>
            <person name="Takaki Y."/>
            <person name="Nishi S."/>
            <person name="Hori S."/>
            <person name="Arai W."/>
            <person name="Tsubouchi T."/>
            <person name="Morono Y."/>
            <person name="Uchiyama I."/>
            <person name="Ito T."/>
            <person name="Fujiyama A."/>
            <person name="Inagaki F."/>
            <person name="Takami H."/>
        </authorList>
    </citation>
    <scope>NUCLEOTIDE SEQUENCE</scope>
    <source>
        <strain evidence="5">Expedition CK06-06</strain>
    </source>
</reference>
<comment type="caution">
    <text evidence="5">The sequence shown here is derived from an EMBL/GenBank/DDBJ whole genome shotgun (WGS) entry which is preliminary data.</text>
</comment>
<dbReference type="PANTHER" id="PTHR44579">
    <property type="entry name" value="OS01G0730500 PROTEIN"/>
    <property type="match status" value="1"/>
</dbReference>
<feature type="domain" description="4Fe-4S ferredoxin-type" evidence="4">
    <location>
        <begin position="3"/>
        <end position="33"/>
    </location>
</feature>
<dbReference type="PRINTS" id="PR00352">
    <property type="entry name" value="3FE4SFRDOXIN"/>
</dbReference>
<dbReference type="Pfam" id="PF13370">
    <property type="entry name" value="Fer4_13"/>
    <property type="match status" value="1"/>
</dbReference>
<dbReference type="InterPro" id="IPR017900">
    <property type="entry name" value="4Fe4S_Fe_S_CS"/>
</dbReference>
<evidence type="ECO:0000256" key="1">
    <source>
        <dbReference type="ARBA" id="ARBA00022723"/>
    </source>
</evidence>
<dbReference type="GO" id="GO:0009055">
    <property type="term" value="F:electron transfer activity"/>
    <property type="evidence" value="ECO:0007669"/>
    <property type="project" value="InterPro"/>
</dbReference>
<dbReference type="Gene3D" id="3.30.70.20">
    <property type="match status" value="1"/>
</dbReference>
<accession>X1DSH0</accession>
<evidence type="ECO:0000313" key="5">
    <source>
        <dbReference type="EMBL" id="GAH11195.1"/>
    </source>
</evidence>
<keyword evidence="1" id="KW-0479">Metal-binding</keyword>
<keyword evidence="2" id="KW-0408">Iron</keyword>
<proteinExistence type="predicted"/>
<dbReference type="AlphaFoldDB" id="X1DSH0"/>
<name>X1DSH0_9ZZZZ</name>
<dbReference type="SUPFAM" id="SSF54862">
    <property type="entry name" value="4Fe-4S ferredoxins"/>
    <property type="match status" value="1"/>
</dbReference>
<dbReference type="PROSITE" id="PS51379">
    <property type="entry name" value="4FE4S_FER_2"/>
    <property type="match status" value="1"/>
</dbReference>
<evidence type="ECO:0000259" key="4">
    <source>
        <dbReference type="PROSITE" id="PS51379"/>
    </source>
</evidence>
<dbReference type="GO" id="GO:0051536">
    <property type="term" value="F:iron-sulfur cluster binding"/>
    <property type="evidence" value="ECO:0007669"/>
    <property type="project" value="UniProtKB-KW"/>
</dbReference>
<evidence type="ECO:0000256" key="3">
    <source>
        <dbReference type="ARBA" id="ARBA00023014"/>
    </source>
</evidence>
<dbReference type="PANTHER" id="PTHR44579:SF2">
    <property type="entry name" value="OS01G0730500 PROTEIN"/>
    <property type="match status" value="1"/>
</dbReference>
<dbReference type="PROSITE" id="PS00198">
    <property type="entry name" value="4FE4S_FER_1"/>
    <property type="match status" value="1"/>
</dbReference>
<dbReference type="GO" id="GO:0005506">
    <property type="term" value="F:iron ion binding"/>
    <property type="evidence" value="ECO:0007669"/>
    <property type="project" value="InterPro"/>
</dbReference>
<gene>
    <name evidence="5" type="ORF">S01H4_61480</name>
</gene>
<dbReference type="InterPro" id="IPR017896">
    <property type="entry name" value="4Fe4S_Fe-S-bd"/>
</dbReference>
<keyword evidence="3" id="KW-0411">Iron-sulfur</keyword>
<sequence length="64" mass="7113">MGKIVVIDADECIGCESCVELCPEVFAFNEEEEKAEVILPEGGPEDCIEESMETCPVECIHYEE</sequence>
<dbReference type="EMBL" id="BART01036462">
    <property type="protein sequence ID" value="GAH11195.1"/>
    <property type="molecule type" value="Genomic_DNA"/>
</dbReference>